<evidence type="ECO:0000313" key="2">
    <source>
        <dbReference type="EMBL" id="KJH47140.1"/>
    </source>
</evidence>
<proteinExistence type="predicted"/>
<evidence type="ECO:0000256" key="1">
    <source>
        <dbReference type="SAM" id="SignalP"/>
    </source>
</evidence>
<organism evidence="2 3">
    <name type="scientific">Dictyocaulus viviparus</name>
    <name type="common">Bovine lungworm</name>
    <dbReference type="NCBI Taxonomy" id="29172"/>
    <lineage>
        <taxon>Eukaryota</taxon>
        <taxon>Metazoa</taxon>
        <taxon>Ecdysozoa</taxon>
        <taxon>Nematoda</taxon>
        <taxon>Chromadorea</taxon>
        <taxon>Rhabditida</taxon>
        <taxon>Rhabditina</taxon>
        <taxon>Rhabditomorpha</taxon>
        <taxon>Strongyloidea</taxon>
        <taxon>Metastrongylidae</taxon>
        <taxon>Dictyocaulus</taxon>
    </lineage>
</organism>
<gene>
    <name evidence="2" type="ORF">DICVIV_06791</name>
</gene>
<keyword evidence="3" id="KW-1185">Reference proteome</keyword>
<keyword evidence="1" id="KW-0732">Signal</keyword>
<feature type="signal peptide" evidence="1">
    <location>
        <begin position="1"/>
        <end position="20"/>
    </location>
</feature>
<dbReference type="EMBL" id="KN716319">
    <property type="protein sequence ID" value="KJH47140.1"/>
    <property type="molecule type" value="Genomic_DNA"/>
</dbReference>
<dbReference type="AlphaFoldDB" id="A0A0D8XRI9"/>
<reference evidence="3" key="2">
    <citation type="journal article" date="2016" name="Sci. Rep.">
        <title>Dictyocaulus viviparus genome, variome and transcriptome elucidate lungworm biology and support future intervention.</title>
        <authorList>
            <person name="McNulty S.N."/>
            <person name="Strube C."/>
            <person name="Rosa B.A."/>
            <person name="Martin J.C."/>
            <person name="Tyagi R."/>
            <person name="Choi Y.J."/>
            <person name="Wang Q."/>
            <person name="Hallsworth Pepin K."/>
            <person name="Zhang X."/>
            <person name="Ozersky P."/>
            <person name="Wilson R.K."/>
            <person name="Sternberg P.W."/>
            <person name="Gasser R.B."/>
            <person name="Mitreva M."/>
        </authorList>
    </citation>
    <scope>NUCLEOTIDE SEQUENCE [LARGE SCALE GENOMIC DNA]</scope>
    <source>
        <strain evidence="3">HannoverDv2000</strain>
    </source>
</reference>
<evidence type="ECO:0000313" key="3">
    <source>
        <dbReference type="Proteomes" id="UP000053766"/>
    </source>
</evidence>
<sequence length="54" mass="6315">MKHVVVILPLMCLVSSMRDAENVEWNRYGYLVKNQTFMAFELKSEYVESVVDDS</sequence>
<reference evidence="2 3" key="1">
    <citation type="submission" date="2013-11" db="EMBL/GenBank/DDBJ databases">
        <title>Draft genome of the bovine lungworm Dictyocaulus viviparus.</title>
        <authorList>
            <person name="Mitreva M."/>
        </authorList>
    </citation>
    <scope>NUCLEOTIDE SEQUENCE [LARGE SCALE GENOMIC DNA]</scope>
    <source>
        <strain evidence="2 3">HannoverDv2000</strain>
    </source>
</reference>
<accession>A0A0D8XRI9</accession>
<name>A0A0D8XRI9_DICVI</name>
<feature type="chain" id="PRO_5002335901" evidence="1">
    <location>
        <begin position="21"/>
        <end position="54"/>
    </location>
</feature>
<protein>
    <submittedName>
        <fullName evidence="2">Uncharacterized protein</fullName>
    </submittedName>
</protein>
<dbReference type="Proteomes" id="UP000053766">
    <property type="component" value="Unassembled WGS sequence"/>
</dbReference>